<accession>A0A7W9PPZ7</accession>
<dbReference type="EMBL" id="JACHJK010000001">
    <property type="protein sequence ID" value="MBB5925243.1"/>
    <property type="molecule type" value="Genomic_DNA"/>
</dbReference>
<feature type="compositionally biased region" description="Low complexity" evidence="1">
    <location>
        <begin position="203"/>
        <end position="227"/>
    </location>
</feature>
<evidence type="ECO:0000313" key="3">
    <source>
        <dbReference type="Proteomes" id="UP000585836"/>
    </source>
</evidence>
<reference evidence="2 3" key="1">
    <citation type="submission" date="2020-08" db="EMBL/GenBank/DDBJ databases">
        <title>Genomic Encyclopedia of Type Strains, Phase III (KMG-III): the genomes of soil and plant-associated and newly described type strains.</title>
        <authorList>
            <person name="Whitman W."/>
        </authorList>
    </citation>
    <scope>NUCLEOTIDE SEQUENCE [LARGE SCALE GENOMIC DNA]</scope>
    <source>
        <strain evidence="2 3">CECT 3313</strain>
    </source>
</reference>
<name>A0A7W9PPZ7_9ACTN</name>
<dbReference type="AlphaFoldDB" id="A0A7W9PPZ7"/>
<feature type="compositionally biased region" description="Gly residues" evidence="1">
    <location>
        <begin position="189"/>
        <end position="202"/>
    </location>
</feature>
<keyword evidence="3" id="KW-1185">Reference proteome</keyword>
<gene>
    <name evidence="2" type="ORF">FHS34_000678</name>
</gene>
<dbReference type="RefSeq" id="WP_372478563.1">
    <property type="nucleotide sequence ID" value="NZ_BAAAWF010000033.1"/>
</dbReference>
<feature type="compositionally biased region" description="Basic and acidic residues" evidence="1">
    <location>
        <begin position="46"/>
        <end position="57"/>
    </location>
</feature>
<feature type="compositionally biased region" description="Pro residues" evidence="1">
    <location>
        <begin position="88"/>
        <end position="98"/>
    </location>
</feature>
<feature type="compositionally biased region" description="Basic and acidic residues" evidence="1">
    <location>
        <begin position="139"/>
        <end position="152"/>
    </location>
</feature>
<dbReference type="Proteomes" id="UP000585836">
    <property type="component" value="Unassembled WGS sequence"/>
</dbReference>
<evidence type="ECO:0000313" key="2">
    <source>
        <dbReference type="EMBL" id="MBB5925243.1"/>
    </source>
</evidence>
<organism evidence="2 3">
    <name type="scientific">Streptomyces echinatus</name>
    <dbReference type="NCBI Taxonomy" id="67293"/>
    <lineage>
        <taxon>Bacteria</taxon>
        <taxon>Bacillati</taxon>
        <taxon>Actinomycetota</taxon>
        <taxon>Actinomycetes</taxon>
        <taxon>Kitasatosporales</taxon>
        <taxon>Streptomycetaceae</taxon>
        <taxon>Streptomyces</taxon>
    </lineage>
</organism>
<feature type="compositionally biased region" description="Low complexity" evidence="1">
    <location>
        <begin position="170"/>
        <end position="188"/>
    </location>
</feature>
<feature type="region of interest" description="Disordered" evidence="1">
    <location>
        <begin position="1"/>
        <end position="246"/>
    </location>
</feature>
<protein>
    <submittedName>
        <fullName evidence="2">Uncharacterized protein</fullName>
    </submittedName>
</protein>
<evidence type="ECO:0000256" key="1">
    <source>
        <dbReference type="SAM" id="MobiDB-lite"/>
    </source>
</evidence>
<sequence>MPDRTSGPGDARRQAPRPAGQDVPADERTTARDAWAPGDAAPGRAVPREPRPEERLPGEPGAGGTAGRLPGSAGPGREGLTGDDRAPEPTPQPPPGPAGVPESAHLGGPGAGQWHGTEGLRPGTEDLGPGVDAGFTASHRTERAAHAEEGRMPDNGLGAPAPGGTGQREAGTTDAPAPDTWPAAPGGAAASGGAGAPGGTPLSGGTTAPAGGLAPGAALPSDAASPPQETPLSGTGAPLLGQEETERWERRLREAAVGFVDEPRVAVEQADRTLEEIATRFTEAVTRRRRTLRMSWEADEGPGDGAESDTEQLRLALRDYRELAGRLLHG</sequence>
<proteinExistence type="predicted"/>
<comment type="caution">
    <text evidence="2">The sequence shown here is derived from an EMBL/GenBank/DDBJ whole genome shotgun (WGS) entry which is preliminary data.</text>
</comment>